<organism evidence="5">
    <name type="scientific">Chrysotila carterae</name>
    <name type="common">Marine alga</name>
    <name type="synonym">Syracosphaera carterae</name>
    <dbReference type="NCBI Taxonomy" id="13221"/>
    <lineage>
        <taxon>Eukaryota</taxon>
        <taxon>Haptista</taxon>
        <taxon>Haptophyta</taxon>
        <taxon>Prymnesiophyceae</taxon>
        <taxon>Isochrysidales</taxon>
        <taxon>Isochrysidaceae</taxon>
        <taxon>Chrysotila</taxon>
    </lineage>
</organism>
<dbReference type="InterPro" id="IPR050154">
    <property type="entry name" value="UbiB_kinase"/>
</dbReference>
<keyword evidence="3" id="KW-0472">Membrane</keyword>
<evidence type="ECO:0000259" key="4">
    <source>
        <dbReference type="PROSITE" id="PS50011"/>
    </source>
</evidence>
<evidence type="ECO:0000256" key="1">
    <source>
        <dbReference type="ARBA" id="ARBA00009670"/>
    </source>
</evidence>
<feature type="region of interest" description="Disordered" evidence="2">
    <location>
        <begin position="615"/>
        <end position="643"/>
    </location>
</feature>
<dbReference type="PROSITE" id="PS50011">
    <property type="entry name" value="PROTEIN_KINASE_DOM"/>
    <property type="match status" value="1"/>
</dbReference>
<feature type="compositionally biased region" description="Low complexity" evidence="2">
    <location>
        <begin position="615"/>
        <end position="631"/>
    </location>
</feature>
<dbReference type="PANTHER" id="PTHR10566:SF123">
    <property type="entry name" value="PROTEIN KINASE SUPERFAMILY PROTEIN"/>
    <property type="match status" value="1"/>
</dbReference>
<dbReference type="GO" id="GO:0004672">
    <property type="term" value="F:protein kinase activity"/>
    <property type="evidence" value="ECO:0007669"/>
    <property type="project" value="InterPro"/>
</dbReference>
<protein>
    <recommendedName>
        <fullName evidence="4">Protein kinase domain-containing protein</fullName>
    </recommendedName>
</protein>
<evidence type="ECO:0000256" key="2">
    <source>
        <dbReference type="SAM" id="MobiDB-lite"/>
    </source>
</evidence>
<dbReference type="PANTHER" id="PTHR10566">
    <property type="entry name" value="CHAPERONE-ACTIVITY OF BC1 COMPLEX CABC1 -RELATED"/>
    <property type="match status" value="1"/>
</dbReference>
<keyword evidence="3" id="KW-1133">Transmembrane helix</keyword>
<dbReference type="InterPro" id="IPR004147">
    <property type="entry name" value="ABC1_dom"/>
</dbReference>
<accession>A0A7S4F2R8</accession>
<feature type="domain" description="Protein kinase" evidence="4">
    <location>
        <begin position="261"/>
        <end position="605"/>
    </location>
</feature>
<reference evidence="5" key="1">
    <citation type="submission" date="2021-01" db="EMBL/GenBank/DDBJ databases">
        <authorList>
            <person name="Corre E."/>
            <person name="Pelletier E."/>
            <person name="Niang G."/>
            <person name="Scheremetjew M."/>
            <person name="Finn R."/>
            <person name="Kale V."/>
            <person name="Holt S."/>
            <person name="Cochrane G."/>
            <person name="Meng A."/>
            <person name="Brown T."/>
            <person name="Cohen L."/>
        </authorList>
    </citation>
    <scope>NUCLEOTIDE SEQUENCE</scope>
    <source>
        <strain evidence="5">CCMP645</strain>
    </source>
</reference>
<feature type="compositionally biased region" description="Low complexity" evidence="2">
    <location>
        <begin position="79"/>
        <end position="101"/>
    </location>
</feature>
<feature type="transmembrane region" description="Helical" evidence="3">
    <location>
        <begin position="779"/>
        <end position="799"/>
    </location>
</feature>
<dbReference type="InterPro" id="IPR000719">
    <property type="entry name" value="Prot_kinase_dom"/>
</dbReference>
<keyword evidence="3" id="KW-0812">Transmembrane</keyword>
<dbReference type="AlphaFoldDB" id="A0A7S4F2R8"/>
<dbReference type="CDD" id="cd05121">
    <property type="entry name" value="ABC1_ADCK3-like"/>
    <property type="match status" value="1"/>
</dbReference>
<feature type="region of interest" description="Disordered" evidence="2">
    <location>
        <begin position="38"/>
        <end position="110"/>
    </location>
</feature>
<gene>
    <name evidence="5" type="ORF">PCAR00345_LOCUS21179</name>
</gene>
<name>A0A7S4F2R8_CHRCT</name>
<evidence type="ECO:0000313" key="5">
    <source>
        <dbReference type="EMBL" id="CAE0768567.1"/>
    </source>
</evidence>
<proteinExistence type="inferred from homology"/>
<dbReference type="Pfam" id="PF03109">
    <property type="entry name" value="ABC1"/>
    <property type="match status" value="1"/>
</dbReference>
<evidence type="ECO:0000256" key="3">
    <source>
        <dbReference type="SAM" id="Phobius"/>
    </source>
</evidence>
<dbReference type="GO" id="GO:0005524">
    <property type="term" value="F:ATP binding"/>
    <property type="evidence" value="ECO:0007669"/>
    <property type="project" value="InterPro"/>
</dbReference>
<comment type="similarity">
    <text evidence="1">Belongs to the protein kinase superfamily. ADCK protein kinase family.</text>
</comment>
<dbReference type="EMBL" id="HBIZ01033244">
    <property type="protein sequence ID" value="CAE0768567.1"/>
    <property type="molecule type" value="Transcribed_RNA"/>
</dbReference>
<sequence>MVQCHGEKIFSRRVALPSALLGLLASLDVASALNTPLKPSQARRTPASTHLHDVNGQSPVLSDAFSPDKHANGQSAHLASASTATASATRTTRSMTASGGSVDRPRRMPPPLSDYEKLLEEMMKDGGYDRGRLVRFFASRPGQCATRAADFFGAYQRLKAVWEADQAVPPEQRQRGKILRQELAALGPVAVKLGQTLSQRPDIISEEVCEALKPLQTSNTPFDNDEALRIMATELEHDGPIAPGVCPPDCDDPDAPPLFAAISDGPIASASLGQVYRVRSHEGVDMAVKVQRPGAVRQVTLDFAVIASALWAVQRSGWGNGDLLEIIDIVAAGVFEELDYRNEARNAETFARSLQFLGYVAVPQPVQGYRLSRRLILTEWVKGRHLEDLSREEGLALTQMAVEAVTASLVLTGYVHADPHEGNLMLGDDGSLFFLDFGLMSSVQPVIMEAFASGIMAVLNKDYAGLVRAFMATGFVGSPIEYRANTKAPYTAGDPDLMAKELRERMESVPGGTSRFGALSTVLFDMGHNWKMYTPPYIILLIRTFLTLEGIAAKVDETFNIYEVSLPWAIQRALSPETKEGAAALRATFLTPQNKLQWERVQELVDAAAASGASDAASSGGDNGASSVGSVAGSGGASGGAQPSVAVKASATSGGTDALKALSTLLGSPQGATLRRIAVDLDSTELLMRLATPEASQLRRLSADALATAMYSAIVAVPGRLRGVLRGEPLRPKRGLGSASAKFSLTTSKSESLRRRRKARLATVGRFLILTHGLRQVGAGWRGAAAVAALVAVGVRIVLGALAKVAFRTGVATSAAVTTCCYVAMRTLGAPIAASRAAAAALALTATLWHAMGKPGSRALSART</sequence>
<dbReference type="InterPro" id="IPR011009">
    <property type="entry name" value="Kinase-like_dom_sf"/>
</dbReference>
<dbReference type="SUPFAM" id="SSF56112">
    <property type="entry name" value="Protein kinase-like (PK-like)"/>
    <property type="match status" value="1"/>
</dbReference>